<feature type="domain" description="CCZ1/INTU/HSP4 first Longin" evidence="2">
    <location>
        <begin position="20"/>
        <end position="128"/>
    </location>
</feature>
<dbReference type="EMBL" id="CAXHTA020000004">
    <property type="protein sequence ID" value="CAL5220845.1"/>
    <property type="molecule type" value="Genomic_DNA"/>
</dbReference>
<dbReference type="InterPro" id="IPR013176">
    <property type="entry name" value="Ccz1"/>
</dbReference>
<dbReference type="PANTHER" id="PTHR13056">
    <property type="entry name" value="VACUOLAR FUSION PROTEIN CCZ1 HOMOLOG-RELATED"/>
    <property type="match status" value="1"/>
</dbReference>
<dbReference type="PANTHER" id="PTHR13056:SF0">
    <property type="entry name" value="VACUOLAR FUSION PROTEIN CCZ1 HOMOLOG-RELATED"/>
    <property type="match status" value="1"/>
</dbReference>
<comment type="similarity">
    <text evidence="1">Belongs to the CCZ1 family.</text>
</comment>
<dbReference type="InterPro" id="IPR043987">
    <property type="entry name" value="CCZ1/INTU/HSP4_longin_1"/>
</dbReference>
<dbReference type="Pfam" id="PF19031">
    <property type="entry name" value="Intu_longin_1"/>
    <property type="match status" value="1"/>
</dbReference>
<protein>
    <submittedName>
        <fullName evidence="3">G2929 protein</fullName>
    </submittedName>
</protein>
<dbReference type="Proteomes" id="UP001497392">
    <property type="component" value="Unassembled WGS sequence"/>
</dbReference>
<gene>
    <name evidence="3" type="primary">g2929</name>
    <name evidence="3" type="ORF">VP750_LOCUS2504</name>
</gene>
<accession>A0ABP1FQK1</accession>
<reference evidence="3 4" key="1">
    <citation type="submission" date="2024-06" db="EMBL/GenBank/DDBJ databases">
        <authorList>
            <person name="Kraege A."/>
            <person name="Thomma B."/>
        </authorList>
    </citation>
    <scope>NUCLEOTIDE SEQUENCE [LARGE SCALE GENOMIC DNA]</scope>
</reference>
<proteinExistence type="inferred from homology"/>
<evidence type="ECO:0000313" key="3">
    <source>
        <dbReference type="EMBL" id="CAL5220845.1"/>
    </source>
</evidence>
<name>A0ABP1FQK1_9CHLO</name>
<evidence type="ECO:0000256" key="1">
    <source>
        <dbReference type="ARBA" id="ARBA00005352"/>
    </source>
</evidence>
<keyword evidence="4" id="KW-1185">Reference proteome</keyword>
<evidence type="ECO:0000313" key="4">
    <source>
        <dbReference type="Proteomes" id="UP001497392"/>
    </source>
</evidence>
<comment type="caution">
    <text evidence="3">The sequence shown here is derived from an EMBL/GenBank/DDBJ whole genome shotgun (WGS) entry which is preliminary data.</text>
</comment>
<organism evidence="3 4">
    <name type="scientific">Coccomyxa viridis</name>
    <dbReference type="NCBI Taxonomy" id="1274662"/>
    <lineage>
        <taxon>Eukaryota</taxon>
        <taxon>Viridiplantae</taxon>
        <taxon>Chlorophyta</taxon>
        <taxon>core chlorophytes</taxon>
        <taxon>Trebouxiophyceae</taxon>
        <taxon>Trebouxiophyceae incertae sedis</taxon>
        <taxon>Coccomyxaceae</taxon>
        <taxon>Coccomyxa</taxon>
    </lineage>
</organism>
<sequence length="476" mass="52083">MSTSSRKERERPPPPPLQLCILDTRRGQQEGQEAEKVLAFYPKATAADDSTSVVGLFLATNAFCSIFSQDEHCEAMHAENSLWVSHQGEPCIWLLLVAQKGFVGPHIRDAALVDILKRMHSVTRLLYGSVQRLLSADPSGAAAEEALSRVLQRWGDQLSSNKGRSELHNPLSMGEALPLLPLSRPLFAGVQVLMNRLLVAQIGGTVPVVGALLLHEHWCVWSTLNRADTAALHSFASAAMMPAAQAAAHPSLTKRITASLRWREEGKSGSGSILDWRSWRVFPSRYVMFQDSAAAGDKEPEELPKLFLQEGDEQCRVLGLRAGESLLVLLLAERSTASAELLTGLSEVALPLLRPIAQSTAAELSDAKQWHIQGYRYVYENKMLQAVRASPGVKASTLSRESQALTHAVRLQLDSQCMQGDAEVIVRGENDCWVVAKRLASHTIAVVLEGRGQENLPDAAKTADLFIEAHFEGLLE</sequence>
<evidence type="ECO:0000259" key="2">
    <source>
        <dbReference type="Pfam" id="PF19031"/>
    </source>
</evidence>